<sequence length="108" mass="12188">MGINRRSHSSEILTGSTDLIGICLALFVAVMLKNLITFGMGVYVGIYLDQNRDIAPLSSPKELMNRIVNEVDRFLTGENPGQQSLSKKVEDDFFKGFDDFFFPSRKHQ</sequence>
<dbReference type="Proteomes" id="UP000276776">
    <property type="component" value="Unassembled WGS sequence"/>
</dbReference>
<keyword evidence="1" id="KW-1133">Transmembrane helix</keyword>
<keyword evidence="1" id="KW-0472">Membrane</keyword>
<dbReference type="WBParaSite" id="TCLT_0000674801-mRNA-1">
    <property type="protein sequence ID" value="TCLT_0000674801-mRNA-1"/>
    <property type="gene ID" value="TCLT_0000674801"/>
</dbReference>
<dbReference type="AlphaFoldDB" id="A0A0N5D1L5"/>
<evidence type="ECO:0000313" key="4">
    <source>
        <dbReference type="WBParaSite" id="TCLT_0000674801-mRNA-1"/>
    </source>
</evidence>
<proteinExistence type="predicted"/>
<reference evidence="4" key="1">
    <citation type="submission" date="2017-02" db="UniProtKB">
        <authorList>
            <consortium name="WormBaseParasite"/>
        </authorList>
    </citation>
    <scope>IDENTIFICATION</scope>
</reference>
<evidence type="ECO:0000313" key="2">
    <source>
        <dbReference type="EMBL" id="VDN04121.1"/>
    </source>
</evidence>
<protein>
    <submittedName>
        <fullName evidence="4">Reticulon-like protein</fullName>
    </submittedName>
</protein>
<keyword evidence="1" id="KW-0812">Transmembrane</keyword>
<name>A0A0N5D1L5_THECL</name>
<organism evidence="4">
    <name type="scientific">Thelazia callipaeda</name>
    <name type="common">Oriental eyeworm</name>
    <name type="synonym">Parasitic nematode</name>
    <dbReference type="NCBI Taxonomy" id="103827"/>
    <lineage>
        <taxon>Eukaryota</taxon>
        <taxon>Metazoa</taxon>
        <taxon>Ecdysozoa</taxon>
        <taxon>Nematoda</taxon>
        <taxon>Chromadorea</taxon>
        <taxon>Rhabditida</taxon>
        <taxon>Spirurina</taxon>
        <taxon>Spiruromorpha</taxon>
        <taxon>Thelazioidea</taxon>
        <taxon>Thelaziidae</taxon>
        <taxon>Thelazia</taxon>
    </lineage>
</organism>
<dbReference type="OMA" id="MWELISK"/>
<dbReference type="EMBL" id="UYYF01004440">
    <property type="protein sequence ID" value="VDN04121.1"/>
    <property type="molecule type" value="Genomic_DNA"/>
</dbReference>
<accession>A0A0N5D1L5</accession>
<reference evidence="2 3" key="2">
    <citation type="submission" date="2018-11" db="EMBL/GenBank/DDBJ databases">
        <authorList>
            <consortium name="Pathogen Informatics"/>
        </authorList>
    </citation>
    <scope>NUCLEOTIDE SEQUENCE [LARGE SCALE GENOMIC DNA]</scope>
</reference>
<evidence type="ECO:0000256" key="1">
    <source>
        <dbReference type="SAM" id="Phobius"/>
    </source>
</evidence>
<keyword evidence="3" id="KW-1185">Reference proteome</keyword>
<feature type="transmembrane region" description="Helical" evidence="1">
    <location>
        <begin position="12"/>
        <end position="32"/>
    </location>
</feature>
<dbReference type="OrthoDB" id="6347891at2759"/>
<evidence type="ECO:0000313" key="3">
    <source>
        <dbReference type="Proteomes" id="UP000276776"/>
    </source>
</evidence>
<gene>
    <name evidence="2" type="ORF">TCLT_LOCUS6737</name>
</gene>